<dbReference type="AlphaFoldDB" id="A0A6P4FDL4"/>
<dbReference type="GO" id="GO:0003700">
    <property type="term" value="F:DNA-binding transcription factor activity"/>
    <property type="evidence" value="ECO:0007669"/>
    <property type="project" value="UniProtKB-ARBA"/>
</dbReference>
<evidence type="ECO:0000256" key="6">
    <source>
        <dbReference type="ARBA" id="ARBA00058541"/>
    </source>
</evidence>
<dbReference type="PROSITE" id="PS50960">
    <property type="entry name" value="HTH_PSQ"/>
    <property type="match status" value="1"/>
</dbReference>
<keyword evidence="4" id="KW-0804">Transcription</keyword>
<feature type="region of interest" description="Disordered" evidence="8">
    <location>
        <begin position="362"/>
        <end position="434"/>
    </location>
</feature>
<evidence type="ECO:0000256" key="7">
    <source>
        <dbReference type="PROSITE-ProRule" id="PRU00320"/>
    </source>
</evidence>
<dbReference type="CDD" id="cd18315">
    <property type="entry name" value="BTB_POZ_BAB-like"/>
    <property type="match status" value="1"/>
</dbReference>
<evidence type="ECO:0000256" key="8">
    <source>
        <dbReference type="SAM" id="MobiDB-lite"/>
    </source>
</evidence>
<feature type="region of interest" description="Disordered" evidence="8">
    <location>
        <begin position="225"/>
        <end position="250"/>
    </location>
</feature>
<keyword evidence="5 7" id="KW-0539">Nucleus</keyword>
<evidence type="ECO:0000256" key="2">
    <source>
        <dbReference type="ARBA" id="ARBA00023015"/>
    </source>
</evidence>
<feature type="region of interest" description="Disordered" evidence="8">
    <location>
        <begin position="280"/>
        <end position="346"/>
    </location>
</feature>
<dbReference type="Pfam" id="PF00651">
    <property type="entry name" value="BTB"/>
    <property type="match status" value="1"/>
</dbReference>
<comment type="function">
    <text evidence="6">Probably acts as a transcriptional regulator. Required for the specification of the tarsal segment. Also involved in antenna development.</text>
</comment>
<feature type="compositionally biased region" description="Basic and acidic residues" evidence="8">
    <location>
        <begin position="44"/>
        <end position="55"/>
    </location>
</feature>
<dbReference type="GO" id="GO:0007478">
    <property type="term" value="P:leg disc morphogenesis"/>
    <property type="evidence" value="ECO:0007669"/>
    <property type="project" value="UniProtKB-ARBA"/>
</dbReference>
<dbReference type="Pfam" id="PF05225">
    <property type="entry name" value="HTH_psq"/>
    <property type="match status" value="1"/>
</dbReference>
<feature type="compositionally biased region" description="Low complexity" evidence="8">
    <location>
        <begin position="916"/>
        <end position="930"/>
    </location>
</feature>
<dbReference type="InterPro" id="IPR000210">
    <property type="entry name" value="BTB/POZ_dom"/>
</dbReference>
<evidence type="ECO:0000259" key="10">
    <source>
        <dbReference type="PROSITE" id="PS50960"/>
    </source>
</evidence>
<sequence length="966" mass="101417">MASAQAEAKVGVAPEQGPVAQRQRKGSGSGTGSPKSNRSSPTQQDEKRTKSEDRTSPTGGGGPSSKEEDKETTGHAGGGGGSSPVSSPQGRSSSVASPSSTSQQFCLRWNNYQTNLTTIFDQLLQNECFVDVTLACDGRSMKAHKMVLSACSPYFQTLLAETPCQHPIVIMRDVNWSDLKAIVEFMYRGEINVSQDQIGPLLRIAEMLKVRGLADVTHMEAATAAAAAASSERMPSPKEGTSASRTENEREAEELLAFMQPEKKLRTDWDPAELRLSPLERQQGRNVRKRRWPSADTIFNPPAPPSPLSSLIAAERMEMEQKERERQRDCSLMTPPPKPPLGGGASVAVASAARRLETAIHALDMPSPAATPGPLSRSSRPHSQSPQQQQQQQGQHPLPMPLHPHHHAPPAPHPSQAPGAAHHPPSPAGDSRFSLGPAAAMAAAMELSGLGQGPPTEPRLPPPPPHHHGGGVGGGGVGGGGGGGVGSGGGSSLADDMEIKPGIAEMIREEERAKMMENSHAWMGATGSTLAADSYQYQLQSMWQKCWNTNQNLMHHMRFRERGPLKSWRPETMAEAIFSVLKEGLSLSQAARKYDIPYPTFVLYANRVHNMLGPSIDGGPDLRPKGRGRPQRILLGIWPDEHIKGVIKTVVFRDTKDIKDDSLAAHMPPYGRHSDLPLSYPGASGALAGTPSSLACPNGSGPQAGVGVGVGVGGEQHMSQETAAAVAAVAHNIRQQMQMAAVPPGLFNLPPHPGVGGGVGVPGAGGGRASISPALSSGSGPRHAPSPCGPLVPNLPPSMAIALHHQQHQHGERRPCGCPFGPWPCPHHHHQQQQQQHHHQVGGGLPHKSGFGASSSSSASTSMGQHAPKAKGSPLRSETPRLHSPLGDLGLDMAGYKREFSPSRLFAEDLAELVGASVSSSSSSAAAATAPPERSGGGASAAAGTDAPSSSSSGGIKVEPITTTSE</sequence>
<evidence type="ECO:0000256" key="5">
    <source>
        <dbReference type="ARBA" id="ARBA00023242"/>
    </source>
</evidence>
<feature type="compositionally biased region" description="Low complexity" evidence="8">
    <location>
        <begin position="83"/>
        <end position="100"/>
    </location>
</feature>
<dbReference type="PROSITE" id="PS50097">
    <property type="entry name" value="BTB"/>
    <property type="match status" value="1"/>
</dbReference>
<dbReference type="SUPFAM" id="SSF54695">
    <property type="entry name" value="POZ domain"/>
    <property type="match status" value="1"/>
</dbReference>
<dbReference type="GO" id="GO:0007455">
    <property type="term" value="P:eye-antennal disc morphogenesis"/>
    <property type="evidence" value="ECO:0007669"/>
    <property type="project" value="UniProtKB-ARBA"/>
</dbReference>
<reference evidence="11" key="1">
    <citation type="submission" date="2025-08" db="UniProtKB">
        <authorList>
            <consortium name="RefSeq"/>
        </authorList>
    </citation>
    <scope>IDENTIFICATION</scope>
</reference>
<evidence type="ECO:0000256" key="3">
    <source>
        <dbReference type="ARBA" id="ARBA00023125"/>
    </source>
</evidence>
<dbReference type="GO" id="GO:0003680">
    <property type="term" value="F:minor groove of adenine-thymine-rich DNA binding"/>
    <property type="evidence" value="ECO:0007669"/>
    <property type="project" value="UniProtKB-ARBA"/>
</dbReference>
<evidence type="ECO:0000256" key="4">
    <source>
        <dbReference type="ARBA" id="ARBA00023163"/>
    </source>
</evidence>
<evidence type="ECO:0000259" key="9">
    <source>
        <dbReference type="PROSITE" id="PS50097"/>
    </source>
</evidence>
<name>A0A6P4FDL4_DRORH</name>
<dbReference type="SUPFAM" id="SSF46689">
    <property type="entry name" value="Homeodomain-like"/>
    <property type="match status" value="1"/>
</dbReference>
<feature type="region of interest" description="Disordered" evidence="8">
    <location>
        <begin position="914"/>
        <end position="966"/>
    </location>
</feature>
<feature type="region of interest" description="Disordered" evidence="8">
    <location>
        <begin position="448"/>
        <end position="496"/>
    </location>
</feature>
<feature type="compositionally biased region" description="Pro residues" evidence="8">
    <location>
        <begin position="455"/>
        <end position="464"/>
    </location>
</feature>
<accession>A0A6P4FDL4</accession>
<dbReference type="InterPro" id="IPR007889">
    <property type="entry name" value="HTH_Psq"/>
</dbReference>
<dbReference type="RefSeq" id="XP_016988505.1">
    <property type="nucleotide sequence ID" value="XM_017133016.1"/>
</dbReference>
<feature type="domain" description="BTB" evidence="9">
    <location>
        <begin position="130"/>
        <end position="195"/>
    </location>
</feature>
<protein>
    <submittedName>
        <fullName evidence="11">Protein bric-a-brac 1</fullName>
    </submittedName>
</protein>
<feature type="region of interest" description="Disordered" evidence="8">
    <location>
        <begin position="763"/>
        <end position="786"/>
    </location>
</feature>
<dbReference type="PANTHER" id="PTHR23110">
    <property type="entry name" value="BTB DOMAIN TRANSCRIPTION FACTOR"/>
    <property type="match status" value="1"/>
</dbReference>
<evidence type="ECO:0000256" key="1">
    <source>
        <dbReference type="ARBA" id="ARBA00004123"/>
    </source>
</evidence>
<feature type="compositionally biased region" description="Low complexity" evidence="8">
    <location>
        <begin position="940"/>
        <end position="955"/>
    </location>
</feature>
<dbReference type="OrthoDB" id="6611570at2759"/>
<organism evidence="11">
    <name type="scientific">Drosophila rhopaloa</name>
    <name type="common">Fruit fly</name>
    <dbReference type="NCBI Taxonomy" id="1041015"/>
    <lineage>
        <taxon>Eukaryota</taxon>
        <taxon>Metazoa</taxon>
        <taxon>Ecdysozoa</taxon>
        <taxon>Arthropoda</taxon>
        <taxon>Hexapoda</taxon>
        <taxon>Insecta</taxon>
        <taxon>Pterygota</taxon>
        <taxon>Neoptera</taxon>
        <taxon>Endopterygota</taxon>
        <taxon>Diptera</taxon>
        <taxon>Brachycera</taxon>
        <taxon>Muscomorpha</taxon>
        <taxon>Ephydroidea</taxon>
        <taxon>Drosophilidae</taxon>
        <taxon>Drosophila</taxon>
        <taxon>Sophophora</taxon>
    </lineage>
</organism>
<dbReference type="GO" id="GO:0006357">
    <property type="term" value="P:regulation of transcription by RNA polymerase II"/>
    <property type="evidence" value="ECO:0007669"/>
    <property type="project" value="TreeGrafter"/>
</dbReference>
<keyword evidence="3 7" id="KW-0238">DNA-binding</keyword>
<feature type="domain" description="HTH psq-type" evidence="10">
    <location>
        <begin position="559"/>
        <end position="611"/>
    </location>
</feature>
<gene>
    <name evidence="11" type="primary">LOC108051064</name>
</gene>
<comment type="subcellular location">
    <subcellularLocation>
        <location evidence="1 7">Nucleus</location>
    </subcellularLocation>
</comment>
<dbReference type="InterPro" id="IPR011333">
    <property type="entry name" value="SKP1/BTB/POZ_sf"/>
</dbReference>
<proteinExistence type="predicted"/>
<feature type="compositionally biased region" description="Basic and acidic residues" evidence="8">
    <location>
        <begin position="315"/>
        <end position="329"/>
    </location>
</feature>
<dbReference type="PANTHER" id="PTHR23110:SF109">
    <property type="entry name" value="FI07618P-RELATED"/>
    <property type="match status" value="1"/>
</dbReference>
<feature type="compositionally biased region" description="Low complexity" evidence="8">
    <location>
        <begin position="849"/>
        <end position="862"/>
    </location>
</feature>
<feature type="DNA-binding region" description="H-T-H motif" evidence="7">
    <location>
        <begin position="587"/>
        <end position="607"/>
    </location>
</feature>
<dbReference type="RefSeq" id="XP_016988505.2">
    <property type="nucleotide sequence ID" value="XM_017133016.2"/>
</dbReference>
<evidence type="ECO:0000313" key="11">
    <source>
        <dbReference type="RefSeq" id="XP_016988505.1"/>
    </source>
</evidence>
<keyword evidence="2" id="KW-0805">Transcription regulation</keyword>
<dbReference type="GO" id="GO:0046660">
    <property type="term" value="P:female sex differentiation"/>
    <property type="evidence" value="ECO:0007669"/>
    <property type="project" value="UniProtKB-ARBA"/>
</dbReference>
<feature type="compositionally biased region" description="Gly residues" evidence="8">
    <location>
        <begin position="470"/>
        <end position="491"/>
    </location>
</feature>
<feature type="compositionally biased region" description="Basic residues" evidence="8">
    <location>
        <begin position="826"/>
        <end position="840"/>
    </location>
</feature>
<dbReference type="SMART" id="SM00225">
    <property type="entry name" value="BTB"/>
    <property type="match status" value="1"/>
</dbReference>
<dbReference type="InterPro" id="IPR009057">
    <property type="entry name" value="Homeodomain-like_sf"/>
</dbReference>
<dbReference type="InterPro" id="IPR051095">
    <property type="entry name" value="Dros_DevTransReg"/>
</dbReference>
<dbReference type="GO" id="GO:0005634">
    <property type="term" value="C:nucleus"/>
    <property type="evidence" value="ECO:0007669"/>
    <property type="project" value="UniProtKB-SubCell"/>
</dbReference>
<feature type="compositionally biased region" description="Low complexity" evidence="8">
    <location>
        <begin position="374"/>
        <end position="397"/>
    </location>
</feature>
<dbReference type="FunFam" id="3.30.710.10:FF:000120">
    <property type="entry name" value="Bric a brac 2, isoform B"/>
    <property type="match status" value="1"/>
</dbReference>
<feature type="region of interest" description="Disordered" evidence="8">
    <location>
        <begin position="826"/>
        <end position="886"/>
    </location>
</feature>
<feature type="region of interest" description="Disordered" evidence="8">
    <location>
        <begin position="1"/>
        <end position="100"/>
    </location>
</feature>
<dbReference type="Gene3D" id="3.30.710.10">
    <property type="entry name" value="Potassium Channel Kv1.1, Chain A"/>
    <property type="match status" value="1"/>
</dbReference>